<comment type="caution">
    <text evidence="3">The sequence shown here is derived from an EMBL/GenBank/DDBJ whole genome shotgun (WGS) entry which is preliminary data.</text>
</comment>
<organism evidence="3 4">
    <name type="scientific">Bionectria ochroleuca</name>
    <name type="common">Gliocladium roseum</name>
    <dbReference type="NCBI Taxonomy" id="29856"/>
    <lineage>
        <taxon>Eukaryota</taxon>
        <taxon>Fungi</taxon>
        <taxon>Dikarya</taxon>
        <taxon>Ascomycota</taxon>
        <taxon>Pezizomycotina</taxon>
        <taxon>Sordariomycetes</taxon>
        <taxon>Hypocreomycetidae</taxon>
        <taxon>Hypocreales</taxon>
        <taxon>Bionectriaceae</taxon>
        <taxon>Clonostachys</taxon>
    </lineage>
</organism>
<feature type="region of interest" description="Disordered" evidence="1">
    <location>
        <begin position="1"/>
        <end position="47"/>
    </location>
</feature>
<sequence>MTADALDKKPDAANNSTDVVTPAANGNEGEANKADESQESPDAPVGCDTVSTVLYANFDAAGRQSWSAKSPDVETAENKDTRKSAIIVRKVAPKRADSIKPLVIDSLVIQSPYIKKVLAKVLENYPGIVVNVVRLVLENPFECFVHRWDRFIQALEDPELDDLTKEHLKLLHEILEEELRDVLQSREDFIKTRAVNWAHVWTIFTPGCIVWGSKNGKPIAVKFVRGEYGKDKCGRFYALHCQCIDWDGNILGWAKAQQKIRQYVGTMKVQSLSCFPLEMHSQRESVTQMLKERGQRFHELAGHRYKFSNGLALWWDRKYRLIRQEMVDSRIVIDAKTWAQETPELSFTTTKNLRMGGYVKGSAGGGRPGGNDDDPDSDDNVSDNGEEGSEEGSEDGGNDGMDVDMGIGVEDDFDPKGRGKDGHDQKLPEQYLILTSPMVRGYSLKNRRWMEFFIDDVSEITFRENSFDSLVLEQEKKDLILAFSQTQVKRKNQFDDVISGKGRGIIMLLSGSPGIGKTLTAETVAEHMRVPLYSINASDLGSYAYEMQYNMSKILTMVASWNAVLLLDECDVYLEKRETGNVERNSIVSVFLRMLEYYEGILFMTTNRVDTIDPAFESRIHLSLEYPNLTDASREQVWRAFFEPVEDQGAKSHELSDGDIKELGKLNLNGRQIKNTVKMAKLLSWQREDPLQMWHVQYVLKVQKLKSLEN</sequence>
<dbReference type="SUPFAM" id="SSF52540">
    <property type="entry name" value="P-loop containing nucleoside triphosphate hydrolases"/>
    <property type="match status" value="1"/>
</dbReference>
<feature type="compositionally biased region" description="Acidic residues" evidence="1">
    <location>
        <begin position="371"/>
        <end position="397"/>
    </location>
</feature>
<reference evidence="3 4" key="1">
    <citation type="submission" date="2019-06" db="EMBL/GenBank/DDBJ databases">
        <authorList>
            <person name="Broberg M."/>
        </authorList>
    </citation>
    <scope>NUCLEOTIDE SEQUENCE [LARGE SCALE GENOMIC DNA]</scope>
</reference>
<feature type="domain" description="AAA+ ATPase" evidence="2">
    <location>
        <begin position="503"/>
        <end position="630"/>
    </location>
</feature>
<dbReference type="InterPro" id="IPR003593">
    <property type="entry name" value="AAA+_ATPase"/>
</dbReference>
<dbReference type="EMBL" id="CABFNS010000851">
    <property type="protein sequence ID" value="VUC32529.1"/>
    <property type="molecule type" value="Genomic_DNA"/>
</dbReference>
<evidence type="ECO:0000256" key="1">
    <source>
        <dbReference type="SAM" id="MobiDB-lite"/>
    </source>
</evidence>
<proteinExistence type="predicted"/>
<accession>A0ABY6UP28</accession>
<dbReference type="Gene3D" id="3.40.50.300">
    <property type="entry name" value="P-loop containing nucleotide triphosphate hydrolases"/>
    <property type="match status" value="1"/>
</dbReference>
<keyword evidence="4" id="KW-1185">Reference proteome</keyword>
<evidence type="ECO:0000259" key="2">
    <source>
        <dbReference type="SMART" id="SM00382"/>
    </source>
</evidence>
<feature type="region of interest" description="Disordered" evidence="1">
    <location>
        <begin position="357"/>
        <end position="425"/>
    </location>
</feature>
<evidence type="ECO:0000313" key="4">
    <source>
        <dbReference type="Proteomes" id="UP000766486"/>
    </source>
</evidence>
<dbReference type="Proteomes" id="UP000766486">
    <property type="component" value="Unassembled WGS sequence"/>
</dbReference>
<dbReference type="Pfam" id="PF22942">
    <property type="entry name" value="DUF7025"/>
    <property type="match status" value="1"/>
</dbReference>
<feature type="compositionally biased region" description="Gly residues" evidence="1">
    <location>
        <begin position="358"/>
        <end position="369"/>
    </location>
</feature>
<dbReference type="InterPro" id="IPR054289">
    <property type="entry name" value="DUF7025"/>
</dbReference>
<dbReference type="InterPro" id="IPR027417">
    <property type="entry name" value="P-loop_NTPase"/>
</dbReference>
<dbReference type="PANTHER" id="PTHR46411:SF3">
    <property type="entry name" value="AAA+ ATPASE DOMAIN-CONTAINING PROTEIN"/>
    <property type="match status" value="1"/>
</dbReference>
<dbReference type="PANTHER" id="PTHR46411">
    <property type="entry name" value="FAMILY ATPASE, PUTATIVE-RELATED"/>
    <property type="match status" value="1"/>
</dbReference>
<gene>
    <name evidence="3" type="ORF">CLO192961_LOCUS328772</name>
</gene>
<name>A0ABY6UP28_BIOOC</name>
<dbReference type="InterPro" id="IPR003959">
    <property type="entry name" value="ATPase_AAA_core"/>
</dbReference>
<protein>
    <recommendedName>
        <fullName evidence="2">AAA+ ATPase domain-containing protein</fullName>
    </recommendedName>
</protein>
<dbReference type="CDD" id="cd19481">
    <property type="entry name" value="RecA-like_protease"/>
    <property type="match status" value="1"/>
</dbReference>
<dbReference type="Pfam" id="PF00004">
    <property type="entry name" value="AAA"/>
    <property type="match status" value="1"/>
</dbReference>
<evidence type="ECO:0000313" key="3">
    <source>
        <dbReference type="EMBL" id="VUC32529.1"/>
    </source>
</evidence>
<feature type="compositionally biased region" description="Basic and acidic residues" evidence="1">
    <location>
        <begin position="414"/>
        <end position="425"/>
    </location>
</feature>
<feature type="compositionally biased region" description="Basic and acidic residues" evidence="1">
    <location>
        <begin position="1"/>
        <end position="11"/>
    </location>
</feature>
<dbReference type="SMART" id="SM00382">
    <property type="entry name" value="AAA"/>
    <property type="match status" value="1"/>
</dbReference>